<feature type="compositionally biased region" description="Basic residues" evidence="1">
    <location>
        <begin position="47"/>
        <end position="56"/>
    </location>
</feature>
<feature type="compositionally biased region" description="Basic and acidic residues" evidence="1">
    <location>
        <begin position="117"/>
        <end position="127"/>
    </location>
</feature>
<gene>
    <name evidence="3" type="ORF">ACJMK2_041842</name>
</gene>
<feature type="compositionally biased region" description="Pro residues" evidence="1">
    <location>
        <begin position="586"/>
        <end position="597"/>
    </location>
</feature>
<feature type="compositionally biased region" description="Basic and acidic residues" evidence="1">
    <location>
        <begin position="315"/>
        <end position="324"/>
    </location>
</feature>
<organism evidence="3 4">
    <name type="scientific">Sinanodonta woodiana</name>
    <name type="common">Chinese pond mussel</name>
    <name type="synonym">Anodonta woodiana</name>
    <dbReference type="NCBI Taxonomy" id="1069815"/>
    <lineage>
        <taxon>Eukaryota</taxon>
        <taxon>Metazoa</taxon>
        <taxon>Spiralia</taxon>
        <taxon>Lophotrochozoa</taxon>
        <taxon>Mollusca</taxon>
        <taxon>Bivalvia</taxon>
        <taxon>Autobranchia</taxon>
        <taxon>Heteroconchia</taxon>
        <taxon>Palaeoheterodonta</taxon>
        <taxon>Unionida</taxon>
        <taxon>Unionoidea</taxon>
        <taxon>Unionidae</taxon>
        <taxon>Unioninae</taxon>
        <taxon>Sinanodonta</taxon>
    </lineage>
</organism>
<dbReference type="PANTHER" id="PTHR12357">
    <property type="entry name" value="YTH YT521-B HOMOLOGY DOMAIN-CONTAINING"/>
    <property type="match status" value="1"/>
</dbReference>
<feature type="domain" description="YTH" evidence="2">
    <location>
        <begin position="338"/>
        <end position="475"/>
    </location>
</feature>
<feature type="compositionally biased region" description="Basic and acidic residues" evidence="1">
    <location>
        <begin position="535"/>
        <end position="551"/>
    </location>
</feature>
<feature type="compositionally biased region" description="Basic and acidic residues" evidence="1">
    <location>
        <begin position="159"/>
        <end position="184"/>
    </location>
</feature>
<dbReference type="PROSITE" id="PS50882">
    <property type="entry name" value="YTH"/>
    <property type="match status" value="1"/>
</dbReference>
<evidence type="ECO:0000259" key="2">
    <source>
        <dbReference type="PROSITE" id="PS50882"/>
    </source>
</evidence>
<feature type="compositionally biased region" description="Basic residues" evidence="1">
    <location>
        <begin position="65"/>
        <end position="86"/>
    </location>
</feature>
<protein>
    <recommendedName>
        <fullName evidence="2">YTH domain-containing protein</fullName>
    </recommendedName>
</protein>
<feature type="compositionally biased region" description="Acidic residues" evidence="1">
    <location>
        <begin position="185"/>
        <end position="200"/>
    </location>
</feature>
<feature type="compositionally biased region" description="Acidic residues" evidence="1">
    <location>
        <begin position="297"/>
        <end position="314"/>
    </location>
</feature>
<keyword evidence="4" id="KW-1185">Reference proteome</keyword>
<dbReference type="PANTHER" id="PTHR12357:SF3">
    <property type="entry name" value="YTH DOMAIN-CONTAINING PROTEIN 1"/>
    <property type="match status" value="1"/>
</dbReference>
<feature type="compositionally biased region" description="Basic and acidic residues" evidence="1">
    <location>
        <begin position="235"/>
        <end position="255"/>
    </location>
</feature>
<feature type="compositionally biased region" description="Basic and acidic residues" evidence="1">
    <location>
        <begin position="637"/>
        <end position="678"/>
    </location>
</feature>
<dbReference type="Pfam" id="PF04146">
    <property type="entry name" value="YTH"/>
    <property type="match status" value="1"/>
</dbReference>
<feature type="region of interest" description="Disordered" evidence="1">
    <location>
        <begin position="518"/>
        <end position="551"/>
    </location>
</feature>
<evidence type="ECO:0000313" key="3">
    <source>
        <dbReference type="EMBL" id="KAL3869120.1"/>
    </source>
</evidence>
<feature type="compositionally biased region" description="Basic and acidic residues" evidence="1">
    <location>
        <begin position="35"/>
        <end position="46"/>
    </location>
</feature>
<dbReference type="AlphaFoldDB" id="A0ABD3W5G1"/>
<proteinExistence type="predicted"/>
<reference evidence="3 4" key="1">
    <citation type="submission" date="2024-11" db="EMBL/GenBank/DDBJ databases">
        <title>Chromosome-level genome assembly of the freshwater bivalve Anodonta woodiana.</title>
        <authorList>
            <person name="Chen X."/>
        </authorList>
    </citation>
    <scope>NUCLEOTIDE SEQUENCE [LARGE SCALE GENOMIC DNA]</scope>
    <source>
        <strain evidence="3">MN2024</strain>
        <tissue evidence="3">Gills</tissue>
    </source>
</reference>
<dbReference type="InterPro" id="IPR045168">
    <property type="entry name" value="YTH_prot"/>
</dbReference>
<name>A0ABD3W5G1_SINWO</name>
<comment type="caution">
    <text evidence="3">The sequence shown here is derived from an EMBL/GenBank/DDBJ whole genome shotgun (WGS) entry which is preliminary data.</text>
</comment>
<accession>A0ABD3W5G1</accession>
<feature type="compositionally biased region" description="Acidic residues" evidence="1">
    <location>
        <begin position="20"/>
        <end position="34"/>
    </location>
</feature>
<feature type="compositionally biased region" description="Basic and acidic residues" evidence="1">
    <location>
        <begin position="87"/>
        <end position="100"/>
    </location>
</feature>
<feature type="compositionally biased region" description="Basic and acidic residues" evidence="1">
    <location>
        <begin position="136"/>
        <end position="148"/>
    </location>
</feature>
<evidence type="ECO:0000256" key="1">
    <source>
        <dbReference type="SAM" id="MobiDB-lite"/>
    </source>
</evidence>
<evidence type="ECO:0000313" key="4">
    <source>
        <dbReference type="Proteomes" id="UP001634394"/>
    </source>
</evidence>
<dbReference type="InterPro" id="IPR007275">
    <property type="entry name" value="YTH_domain"/>
</dbReference>
<feature type="compositionally biased region" description="Basic and acidic residues" evidence="1">
    <location>
        <begin position="1"/>
        <end position="10"/>
    </location>
</feature>
<sequence>MSGESVESKGGEGIVNVLDDILDGNTGEDELTAEVDEHSKGQDSRPKTVKVVKKTAKSTNEKNRKGTFKTKITKANKGIVKKRIFKPKPEQSKGEEKLKPESNTTAEIAKNESVLETTERKGVEKSIPRRSASFVKDGKTKEQPKSKDQGTPSKVKKREKTEKKVVKKVVKEVKKEKAEIIETRENEEEGEEENYDEEDEKTTKESDPVYEESSMLSADEADESDEKLNLSLDAEDMRAEQPVAEEHDYDTRSEAGDSAQSEEAASEYESEGECEGEDGIKKARKRAISPIEWDRQSEEEEEAEEEENEEAGDQSDDKSDKSETQRLNAKLKYLFRGARYYLIKSNNHENVALAKAKGVWSTPPVNESRLNQAYKACDNVILIFSVKESGKFQGFARLSDESTNDHPPIRWVLPPGLSARALSGVFKLDWVNRKELAFTKTTHLHNPWNDNKPVKIGRDGQEIEPRVGEALCRLFPPDNNVDLTDIVDRARKSRRGSGDRDRRRDSFRGWPDLNRRRRRREDGFDGSPRRKRSRGVFDRDVGGGRGFYKDRRFSRSPRFAGVRRETFINGSYNDYMNEYMRRAPPPPMPPYGPPPPGYGHMDPMNPYQGHFERPREYMPQPDYSHPNPAAATSSRSRTADKRSYERDVDDFLRRTTAGARRDHERERDRSRERDQERDRHRHRERR</sequence>
<feature type="region of interest" description="Disordered" evidence="1">
    <location>
        <begin position="586"/>
        <end position="686"/>
    </location>
</feature>
<dbReference type="Proteomes" id="UP001634394">
    <property type="component" value="Unassembled WGS sequence"/>
</dbReference>
<dbReference type="CDD" id="cd21134">
    <property type="entry name" value="YTH"/>
    <property type="match status" value="1"/>
</dbReference>
<dbReference type="Gene3D" id="3.10.590.10">
    <property type="entry name" value="ph1033 like domains"/>
    <property type="match status" value="1"/>
</dbReference>
<feature type="region of interest" description="Disordered" evidence="1">
    <location>
        <begin position="1"/>
        <end position="324"/>
    </location>
</feature>
<dbReference type="EMBL" id="JBJQND010000008">
    <property type="protein sequence ID" value="KAL3869120.1"/>
    <property type="molecule type" value="Genomic_DNA"/>
</dbReference>
<feature type="compositionally biased region" description="Acidic residues" evidence="1">
    <location>
        <begin position="264"/>
        <end position="277"/>
    </location>
</feature>